<evidence type="ECO:0000313" key="7">
    <source>
        <dbReference type="Proteomes" id="UP001530315"/>
    </source>
</evidence>
<organism evidence="6 7">
    <name type="scientific">Stephanodiscus triporus</name>
    <dbReference type="NCBI Taxonomy" id="2934178"/>
    <lineage>
        <taxon>Eukaryota</taxon>
        <taxon>Sar</taxon>
        <taxon>Stramenopiles</taxon>
        <taxon>Ochrophyta</taxon>
        <taxon>Bacillariophyta</taxon>
        <taxon>Coscinodiscophyceae</taxon>
        <taxon>Thalassiosirophycidae</taxon>
        <taxon>Stephanodiscales</taxon>
        <taxon>Stephanodiscaceae</taxon>
        <taxon>Stephanodiscus</taxon>
    </lineage>
</organism>
<dbReference type="PANTHER" id="PTHR10196:SF80">
    <property type="entry name" value="D-RIBULOSE KINASE"/>
    <property type="match status" value="1"/>
</dbReference>
<evidence type="ECO:0000256" key="2">
    <source>
        <dbReference type="ARBA" id="ARBA00022679"/>
    </source>
</evidence>
<dbReference type="AlphaFoldDB" id="A0ABD3N6R2"/>
<evidence type="ECO:0008006" key="8">
    <source>
        <dbReference type="Google" id="ProtNLM"/>
    </source>
</evidence>
<dbReference type="CDD" id="cd07783">
    <property type="entry name" value="ASKHA_NBD_FGGY_SePSK_AtXK1-like"/>
    <property type="match status" value="1"/>
</dbReference>
<dbReference type="EMBL" id="JALLAZ020001595">
    <property type="protein sequence ID" value="KAL3771798.1"/>
    <property type="molecule type" value="Genomic_DNA"/>
</dbReference>
<dbReference type="InterPro" id="IPR043129">
    <property type="entry name" value="ATPase_NBD"/>
</dbReference>
<evidence type="ECO:0000256" key="3">
    <source>
        <dbReference type="ARBA" id="ARBA00022777"/>
    </source>
</evidence>
<keyword evidence="7" id="KW-1185">Reference proteome</keyword>
<feature type="region of interest" description="Disordered" evidence="4">
    <location>
        <begin position="572"/>
        <end position="592"/>
    </location>
</feature>
<feature type="signal peptide" evidence="5">
    <location>
        <begin position="1"/>
        <end position="26"/>
    </location>
</feature>
<reference evidence="6 7" key="1">
    <citation type="submission" date="2024-10" db="EMBL/GenBank/DDBJ databases">
        <title>Updated reference genomes for cyclostephanoid diatoms.</title>
        <authorList>
            <person name="Roberts W.R."/>
            <person name="Alverson A.J."/>
        </authorList>
    </citation>
    <scope>NUCLEOTIDE SEQUENCE [LARGE SCALE GENOMIC DNA]</scope>
    <source>
        <strain evidence="6 7">AJA276-08</strain>
    </source>
</reference>
<accession>A0ABD3N6R2</accession>
<keyword evidence="3" id="KW-0418">Kinase</keyword>
<dbReference type="Gene3D" id="3.30.420.40">
    <property type="match status" value="2"/>
</dbReference>
<dbReference type="SUPFAM" id="SSF53067">
    <property type="entry name" value="Actin-like ATPase domain"/>
    <property type="match status" value="1"/>
</dbReference>
<keyword evidence="5" id="KW-0732">Signal</keyword>
<feature type="chain" id="PRO_5044786974" description="Glycerol kinase" evidence="5">
    <location>
        <begin position="27"/>
        <end position="615"/>
    </location>
</feature>
<dbReference type="PANTHER" id="PTHR10196">
    <property type="entry name" value="SUGAR KINASE"/>
    <property type="match status" value="1"/>
</dbReference>
<protein>
    <recommendedName>
        <fullName evidence="8">Glycerol kinase</fullName>
    </recommendedName>
</protein>
<dbReference type="GO" id="GO:0016301">
    <property type="term" value="F:kinase activity"/>
    <property type="evidence" value="ECO:0007669"/>
    <property type="project" value="UniProtKB-KW"/>
</dbReference>
<feature type="compositionally biased region" description="Basic and acidic residues" evidence="4">
    <location>
        <begin position="576"/>
        <end position="592"/>
    </location>
</feature>
<evidence type="ECO:0000256" key="1">
    <source>
        <dbReference type="ARBA" id="ARBA00009156"/>
    </source>
</evidence>
<name>A0ABD3N6R2_9STRA</name>
<evidence type="ECO:0000313" key="6">
    <source>
        <dbReference type="EMBL" id="KAL3771798.1"/>
    </source>
</evidence>
<proteinExistence type="inferred from homology"/>
<dbReference type="Proteomes" id="UP001530315">
    <property type="component" value="Unassembled WGS sequence"/>
</dbReference>
<sequence>MRGASIAIIVVVVIAVASSSFHRCAAFVPRTSVESASSSSRPCRVVIIARAEGTTTSSSSSPPSSGSSGSSASDEAAVVDAGRGDCFVGFDLGTSGARVSIVERRRGGRGGSSSSSSSSSSSGWDYEEVVAESLRWDDTTMRYDDAEAWNCAVRTLLSRAASGRAEIMGRVRAVCVSGTSASCLLVDRRTLDVTRGARMYNYDVMSSSAGEDDPSPSAAWRAMDLIDRHVPPGQTARAATGSLAKLLLWNEQRPLDSYEDGTCREVLCHQSDYVSASLMREGLPIREGDDPTVAITSDWHNCLKLGYDVRVRAFPPWLRDVLGVGGAGLSRPASALPTRVVSPGSPIGTISPAVASACGMPTGTIVVGGTTDSNAAFFAAAGADPEYGTAVTSLGSTLAIKMLSRTFVEDANRGVYSHRFPRFGGRSLGGVGGHEEEDEVEAWLIGGASNVGCAILRLEGFTDEELARLSAEIDPASDSPLLYYPLTKRGERFPVADGAKEPVLSPKPACRKEYLHAILQGISDVERDGFRVLGELGASPNVPRVVLSCGGGARNDVWTSIRERRLMEIRDDDEKEKEGGRQRGRSVEVRRATNTEASYGAALLAAASFAHEGYP</sequence>
<keyword evidence="2" id="KW-0808">Transferase</keyword>
<comment type="caution">
    <text evidence="6">The sequence shown here is derived from an EMBL/GenBank/DDBJ whole genome shotgun (WGS) entry which is preliminary data.</text>
</comment>
<feature type="compositionally biased region" description="Low complexity" evidence="4">
    <location>
        <begin position="54"/>
        <end position="71"/>
    </location>
</feature>
<evidence type="ECO:0000256" key="5">
    <source>
        <dbReference type="SAM" id="SignalP"/>
    </source>
</evidence>
<comment type="similarity">
    <text evidence="1">Belongs to the FGGY kinase family.</text>
</comment>
<feature type="region of interest" description="Disordered" evidence="4">
    <location>
        <begin position="103"/>
        <end position="123"/>
    </location>
</feature>
<gene>
    <name evidence="6" type="ORF">ACHAW5_005353</name>
</gene>
<evidence type="ECO:0000256" key="4">
    <source>
        <dbReference type="SAM" id="MobiDB-lite"/>
    </source>
</evidence>
<feature type="compositionally biased region" description="Low complexity" evidence="4">
    <location>
        <begin position="112"/>
        <end position="123"/>
    </location>
</feature>
<feature type="region of interest" description="Disordered" evidence="4">
    <location>
        <begin position="54"/>
        <end position="74"/>
    </location>
</feature>